<evidence type="ECO:0000313" key="10">
    <source>
        <dbReference type="Proteomes" id="UP000285860"/>
    </source>
</evidence>
<dbReference type="GO" id="GO:0003676">
    <property type="term" value="F:nucleic acid binding"/>
    <property type="evidence" value="ECO:0007669"/>
    <property type="project" value="InterPro"/>
</dbReference>
<evidence type="ECO:0000313" key="9">
    <source>
        <dbReference type="EMBL" id="RKK81563.1"/>
    </source>
</evidence>
<dbReference type="VEuPathDB" id="FungiDB:FOC4_g10000367"/>
<feature type="region of interest" description="Disordered" evidence="6">
    <location>
        <begin position="401"/>
        <end position="435"/>
    </location>
</feature>
<feature type="domain" description="Helicase C-terminal" evidence="8">
    <location>
        <begin position="1228"/>
        <end position="1368"/>
    </location>
</feature>
<dbReference type="VEuPathDB" id="FungiDB:FOC4_g10000253"/>
<dbReference type="SMART" id="SM00487">
    <property type="entry name" value="DEXDc"/>
    <property type="match status" value="1"/>
</dbReference>
<dbReference type="EC" id="5.6.2.4" evidence="5"/>
<dbReference type="VEuPathDB" id="FungiDB:FOZG_18081"/>
<dbReference type="SMART" id="SM00490">
    <property type="entry name" value="HELICc"/>
    <property type="match status" value="1"/>
</dbReference>
<reference evidence="9 10" key="1">
    <citation type="journal article" date="2018" name="Sci. Rep.">
        <title>Characterisation of pathogen-specific regions and novel effector candidates in Fusarium oxysporum f. sp. cepae.</title>
        <authorList>
            <person name="Armitage A.D."/>
            <person name="Taylor A."/>
            <person name="Sobczyk M.K."/>
            <person name="Baxter L."/>
            <person name="Greenfield B.P."/>
            <person name="Bates H.J."/>
            <person name="Wilson F."/>
            <person name="Jackson A.C."/>
            <person name="Ott S."/>
            <person name="Harrison R.J."/>
            <person name="Clarkson J.P."/>
        </authorList>
    </citation>
    <scope>NUCLEOTIDE SEQUENCE [LARGE SCALE GENOMIC DNA]</scope>
    <source>
        <strain evidence="9 10">Fo_A28</strain>
    </source>
</reference>
<evidence type="ECO:0000256" key="4">
    <source>
        <dbReference type="ARBA" id="ARBA00034617"/>
    </source>
</evidence>
<evidence type="ECO:0000256" key="3">
    <source>
        <dbReference type="ARBA" id="ARBA00022840"/>
    </source>
</evidence>
<dbReference type="EMBL" id="MRCY01000641">
    <property type="protein sequence ID" value="RKK81563.1"/>
    <property type="molecule type" value="Genomic_DNA"/>
</dbReference>
<keyword evidence="3" id="KW-0067">ATP-binding</keyword>
<dbReference type="Pfam" id="PF00271">
    <property type="entry name" value="Helicase_C"/>
    <property type="match status" value="1"/>
</dbReference>
<evidence type="ECO:0000256" key="2">
    <source>
        <dbReference type="ARBA" id="ARBA00022741"/>
    </source>
</evidence>
<dbReference type="PANTHER" id="PTHR13710">
    <property type="entry name" value="DNA HELICASE RECQ FAMILY MEMBER"/>
    <property type="match status" value="1"/>
</dbReference>
<feature type="region of interest" description="Disordered" evidence="6">
    <location>
        <begin position="186"/>
        <end position="207"/>
    </location>
</feature>
<proteinExistence type="inferred from homology"/>
<comment type="catalytic activity">
    <reaction evidence="4">
        <text>Couples ATP hydrolysis with the unwinding of duplex DNA by translocating in the 3'-5' direction.</text>
        <dbReference type="EC" id="5.6.2.4"/>
    </reaction>
</comment>
<feature type="compositionally biased region" description="Low complexity" evidence="6">
    <location>
        <begin position="186"/>
        <end position="203"/>
    </location>
</feature>
<evidence type="ECO:0000259" key="8">
    <source>
        <dbReference type="PROSITE" id="PS51194"/>
    </source>
</evidence>
<dbReference type="Gene3D" id="3.40.50.300">
    <property type="entry name" value="P-loop containing nucleotide triphosphate hydrolases"/>
    <property type="match status" value="2"/>
</dbReference>
<dbReference type="PROSITE" id="PS51194">
    <property type="entry name" value="HELICASE_CTER"/>
    <property type="match status" value="1"/>
</dbReference>
<feature type="region of interest" description="Disordered" evidence="6">
    <location>
        <begin position="1410"/>
        <end position="1445"/>
    </location>
</feature>
<dbReference type="GO" id="GO:0005694">
    <property type="term" value="C:chromosome"/>
    <property type="evidence" value="ECO:0007669"/>
    <property type="project" value="TreeGrafter"/>
</dbReference>
<comment type="caution">
    <text evidence="9">The sequence shown here is derived from an EMBL/GenBank/DDBJ whole genome shotgun (WGS) entry which is preliminary data.</text>
</comment>
<dbReference type="InterPro" id="IPR014001">
    <property type="entry name" value="Helicase_ATP-bd"/>
</dbReference>
<gene>
    <name evidence="9" type="ORF">BFJ68_g17611</name>
</gene>
<dbReference type="InterPro" id="IPR022698">
    <property type="entry name" value="OrsD"/>
</dbReference>
<organism evidence="9 10">
    <name type="scientific">Fusarium oxysporum</name>
    <name type="common">Fusarium vascular wilt</name>
    <dbReference type="NCBI Taxonomy" id="5507"/>
    <lineage>
        <taxon>Eukaryota</taxon>
        <taxon>Fungi</taxon>
        <taxon>Dikarya</taxon>
        <taxon>Ascomycota</taxon>
        <taxon>Pezizomycotina</taxon>
        <taxon>Sordariomycetes</taxon>
        <taxon>Hypocreomycetidae</taxon>
        <taxon>Hypocreales</taxon>
        <taxon>Nectriaceae</taxon>
        <taxon>Fusarium</taxon>
        <taxon>Fusarium oxysporum species complex</taxon>
    </lineage>
</organism>
<dbReference type="VEuPathDB" id="FungiDB:HZS61_003260"/>
<dbReference type="InterPro" id="IPR001650">
    <property type="entry name" value="Helicase_C-like"/>
</dbReference>
<dbReference type="VEuPathDB" id="FungiDB:FOMG_19279"/>
<name>A0A420NMP4_FUSOX</name>
<dbReference type="VEuPathDB" id="FungiDB:FOIG_16734"/>
<dbReference type="Pfam" id="PF00270">
    <property type="entry name" value="DEAD"/>
    <property type="match status" value="1"/>
</dbReference>
<dbReference type="VEuPathDB" id="FungiDB:FOC4_g10013143"/>
<sequence>MPLVPNPNSNYNHHNDDNTEAGGGQVIQLCKELDVLICLLCPVAIKPGIDQVEHHYRNRHKTAGRQLREVIAFAASFSPSGPQPLALRDPTDKDIELPADGGPPIPGLETYAGFSCKSCRYLTRDRSNRDRHQILSKHHEEGDDEEDNEGKRDARWRNWEPVMLQTLCRAPHVRYWIVETVRTRCGSRGSSRSSRSSRSSSREGSGGVDAGLLKLIRSCEKELGKAAAERRRKVEAPGGVDQESRWVQFMKWATHLQGKDKLALHRAGMSPIPKTSELKLWKQDARDANARLRALAESFRRELARGLERLDRVPDETLKWLGSIDATKPVTKPFGNKQEAATMERYSADWERYLCYCARVWPLGRDKAREEHGIRFTDEQWGHLADVIRQLDIVADYNKRREEDQRQRRRQPQQQQNQKSSSDREAEADSDTDFDSDIKSDVAALDQAVCRFCISSIKQKLGRKQYRNPLLHFTAVLGIKEDGNWVPAHSHTRFLAGFLWCGRVLMLEHFFEDDPYDSEDSACETSFAAIERFHKGHHEWLTSGSYSPFGTIIRWMTYGRGYRNHEEGQARLWWDSDGKTVNYLGESITVAGFQSTAQAVLQEAEDWLDKLMGGRWKKGELQQTVRLRDIADSLVYEGPGQSFATNRKNAWLQPGAEKLADIMGKRLWKITNAGDGSKRYTCRREAVVEYLSWLKSFRTKMYPATHIWGGQPGRGPEIATLKHCDIEQLPKNIFVFDGQVVIITDRDKSKGLSGGTGGRKVARFLPEHLSRMMVAYIAWLLPFEKVLHRLAGIRGPSDSLDPWIWKSAEKGIWDTAILSKQLALVSGVEIGARLTVSSYRHVAVEMGRKIKGLIIRQMDLEAAEADSDNEVADPITGERRRQPRVEYVWDSQATHGSRIARGHYGVNLQFPNQLQPEMMSNYQEISRLWHQFLARTDGDFGERKRPAETISTAVVNEATKRQRYNLYQREQVTPPTTTQPQPQYTEQASRFTHTQIDAGLKRMLGEDAGWKTSQQRDGMYRIMGLENNGTRSEQLIVVLPTGGGKSIFFMLPAFMEDERGKGGPVSIVVVPFISLVQDLVTRARELGIDCMEWKSDIDREERQRDARLVVVSADVAVSEGFTAYVESIRVRGLLERIFFDECHTVITDVGYRERLGQLTGLHRFGCPLVMLTATLPISMEAWFRERMLAQDAAIIRAPTMRVNIRYRVEQVKPGRKAMEDGVMATIKAIEARMSPAQRGVIYCRSIKQCEEMAALVGCKAHHSKLTRDSRASVLQDWIDGRGGQRWIAATTGLGTGVDIRGIIGVIHVGPPFGLVDFVQQTGRGGRQRGEVVESVIVTDGKAGWGDEFGSDIDHINREGVGLFIEGKGCRRLVLGRFFDGAEAEVSGCREMQAEYCDRCLKKGVNRVGDREDIREDNAEDEEEEEEEDEGEDEEEDNDDEAERVPAVTIVNRLKENIQEESRRMIKLYGWLDQVRGVGCSVCFVKWHMHGAKEEDRWRIEHERKDCRLLQQKDFDRWQASLRFADYECCWECGLPYSWCSVGQGQGGKCSYRNTILPVVMMVKVSETLRGLVQERFGVDCRNEKEYHKWIKRTRRVYGMSMTNGLAVWDEIIQYISK</sequence>
<protein>
    <recommendedName>
        <fullName evidence="5">DNA 3'-5' helicase</fullName>
        <ecNumber evidence="5">5.6.2.4</ecNumber>
    </recommendedName>
</protein>
<comment type="similarity">
    <text evidence="1">Belongs to the helicase family. RecQ subfamily.</text>
</comment>
<dbReference type="VEuPathDB" id="FungiDB:HZS61_011739"/>
<dbReference type="Pfam" id="PF12013">
    <property type="entry name" value="OrsD"/>
    <property type="match status" value="1"/>
</dbReference>
<evidence type="ECO:0000256" key="6">
    <source>
        <dbReference type="SAM" id="MobiDB-lite"/>
    </source>
</evidence>
<evidence type="ECO:0000256" key="1">
    <source>
        <dbReference type="ARBA" id="ARBA00005446"/>
    </source>
</evidence>
<evidence type="ECO:0000259" key="7">
    <source>
        <dbReference type="PROSITE" id="PS51192"/>
    </source>
</evidence>
<dbReference type="GO" id="GO:0005524">
    <property type="term" value="F:ATP binding"/>
    <property type="evidence" value="ECO:0007669"/>
    <property type="project" value="UniProtKB-KW"/>
</dbReference>
<dbReference type="VEuPathDB" id="FungiDB:FOXG_06621"/>
<dbReference type="GO" id="GO:0000724">
    <property type="term" value="P:double-strand break repair via homologous recombination"/>
    <property type="evidence" value="ECO:0007669"/>
    <property type="project" value="TreeGrafter"/>
</dbReference>
<dbReference type="SUPFAM" id="SSF52540">
    <property type="entry name" value="P-loop containing nucleoside triphosphate hydrolases"/>
    <property type="match status" value="1"/>
</dbReference>
<dbReference type="GO" id="GO:0005737">
    <property type="term" value="C:cytoplasm"/>
    <property type="evidence" value="ECO:0007669"/>
    <property type="project" value="TreeGrafter"/>
</dbReference>
<dbReference type="VEuPathDB" id="FungiDB:FOC1_g10000713"/>
<dbReference type="InterPro" id="IPR011545">
    <property type="entry name" value="DEAD/DEAH_box_helicase_dom"/>
</dbReference>
<dbReference type="InterPro" id="IPR027417">
    <property type="entry name" value="P-loop_NTPase"/>
</dbReference>
<dbReference type="PANTHER" id="PTHR13710:SF154">
    <property type="entry name" value="RECQ HELICASE, PUTATIVE (AFU_ORTHOLOGUE AFUA_6G14720)-RELATED"/>
    <property type="match status" value="1"/>
</dbReference>
<dbReference type="GO" id="GO:0043138">
    <property type="term" value="F:3'-5' DNA helicase activity"/>
    <property type="evidence" value="ECO:0007669"/>
    <property type="project" value="UniProtKB-EC"/>
</dbReference>
<accession>A0A420NMP4</accession>
<dbReference type="Proteomes" id="UP000285860">
    <property type="component" value="Unassembled WGS sequence"/>
</dbReference>
<dbReference type="VEuPathDB" id="FungiDB:FOC1_g10000512"/>
<dbReference type="VEuPathDB" id="FungiDB:FOXG_16458"/>
<dbReference type="PROSITE" id="PS51192">
    <property type="entry name" value="HELICASE_ATP_BIND_1"/>
    <property type="match status" value="1"/>
</dbReference>
<feature type="compositionally biased region" description="Acidic residues" evidence="6">
    <location>
        <begin position="1417"/>
        <end position="1441"/>
    </location>
</feature>
<dbReference type="GO" id="GO:0009378">
    <property type="term" value="F:four-way junction helicase activity"/>
    <property type="evidence" value="ECO:0007669"/>
    <property type="project" value="TreeGrafter"/>
</dbReference>
<keyword evidence="2" id="KW-0547">Nucleotide-binding</keyword>
<evidence type="ECO:0000256" key="5">
    <source>
        <dbReference type="ARBA" id="ARBA00034808"/>
    </source>
</evidence>
<feature type="domain" description="Helicase ATP-binding" evidence="7">
    <location>
        <begin position="1026"/>
        <end position="1193"/>
    </location>
</feature>